<dbReference type="InterPro" id="IPR006016">
    <property type="entry name" value="UspA"/>
</dbReference>
<evidence type="ECO:0000313" key="2">
    <source>
        <dbReference type="EMBL" id="PIA43331.1"/>
    </source>
</evidence>
<proteinExistence type="predicted"/>
<dbReference type="CDD" id="cd00293">
    <property type="entry name" value="USP-like"/>
    <property type="match status" value="1"/>
</dbReference>
<dbReference type="PANTHER" id="PTHR47000:SF1">
    <property type="entry name" value="ADENINE NUCLEOTIDE ALPHA HYDROLASES-LIKE SUPERFAMILY PROTEIN"/>
    <property type="match status" value="1"/>
</dbReference>
<evidence type="ECO:0000259" key="1">
    <source>
        <dbReference type="Pfam" id="PF00582"/>
    </source>
</evidence>
<evidence type="ECO:0000313" key="3">
    <source>
        <dbReference type="Proteomes" id="UP000230069"/>
    </source>
</evidence>
<dbReference type="FunCoup" id="A0A2G5DIJ4">
    <property type="interactions" value="53"/>
</dbReference>
<dbReference type="OrthoDB" id="1667873at2759"/>
<dbReference type="Proteomes" id="UP000230069">
    <property type="component" value="Unassembled WGS sequence"/>
</dbReference>
<dbReference type="InParanoid" id="A0A2G5DIJ4"/>
<dbReference type="EMBL" id="KZ305036">
    <property type="protein sequence ID" value="PIA43331.1"/>
    <property type="molecule type" value="Genomic_DNA"/>
</dbReference>
<keyword evidence="3" id="KW-1185">Reference proteome</keyword>
<dbReference type="Gene3D" id="3.40.50.620">
    <property type="entry name" value="HUPs"/>
    <property type="match status" value="1"/>
</dbReference>
<organism evidence="2 3">
    <name type="scientific">Aquilegia coerulea</name>
    <name type="common">Rocky mountain columbine</name>
    <dbReference type="NCBI Taxonomy" id="218851"/>
    <lineage>
        <taxon>Eukaryota</taxon>
        <taxon>Viridiplantae</taxon>
        <taxon>Streptophyta</taxon>
        <taxon>Embryophyta</taxon>
        <taxon>Tracheophyta</taxon>
        <taxon>Spermatophyta</taxon>
        <taxon>Magnoliopsida</taxon>
        <taxon>Ranunculales</taxon>
        <taxon>Ranunculaceae</taxon>
        <taxon>Thalictroideae</taxon>
        <taxon>Aquilegia</taxon>
    </lineage>
</organism>
<gene>
    <name evidence="2" type="ORF">AQUCO_01900003v1</name>
</gene>
<dbReference type="Pfam" id="PF00582">
    <property type="entry name" value="Usp"/>
    <property type="match status" value="1"/>
</dbReference>
<dbReference type="InterPro" id="IPR014729">
    <property type="entry name" value="Rossmann-like_a/b/a_fold"/>
</dbReference>
<protein>
    <recommendedName>
        <fullName evidence="1">UspA domain-containing protein</fullName>
    </recommendedName>
</protein>
<feature type="domain" description="UspA" evidence="1">
    <location>
        <begin position="73"/>
        <end position="216"/>
    </location>
</feature>
<dbReference type="STRING" id="218851.A0A2G5DIJ4"/>
<reference evidence="2 3" key="1">
    <citation type="submission" date="2017-09" db="EMBL/GenBank/DDBJ databases">
        <title>WGS assembly of Aquilegia coerulea Goldsmith.</title>
        <authorList>
            <person name="Hodges S."/>
            <person name="Kramer E."/>
            <person name="Nordborg M."/>
            <person name="Tomkins J."/>
            <person name="Borevitz J."/>
            <person name="Derieg N."/>
            <person name="Yan J."/>
            <person name="Mihaltcheva S."/>
            <person name="Hayes R.D."/>
            <person name="Rokhsar D."/>
        </authorList>
    </citation>
    <scope>NUCLEOTIDE SEQUENCE [LARGE SCALE GENOMIC DNA]</scope>
    <source>
        <strain evidence="3">cv. Goldsmith</strain>
    </source>
</reference>
<accession>A0A2G5DIJ4</accession>
<dbReference type="AlphaFoldDB" id="A0A2G5DIJ4"/>
<sequence length="238" mass="27086">MGRTGMKSPSFNLSRVSSMKSPNFGLRRVSSHVRVRSQPIELETTFDFIDKKGQINQFDYNEVEAQAGEVLGKKIMVVVDSSPEAKCALQWTLSHSVQSQDTIVLLYVTKKSQQGKKKSSRKTSPRVYELLRTMKNLCFMIRPEVQVEIAVVEGKMKGPTIVEEVKKQKVALLVLGKRKRSIMWRAVMRWRSNRNSGGNIVEYCIENASCMTVAVRKKGRIGGYLITTRNHKDFWLLA</sequence>
<dbReference type="SUPFAM" id="SSF52402">
    <property type="entry name" value="Adenine nucleotide alpha hydrolases-like"/>
    <property type="match status" value="1"/>
</dbReference>
<dbReference type="PANTHER" id="PTHR47000">
    <property type="entry name" value="ADENINE NUCLEOTIDE ALPHA HYDROLASES-LIKE SUPERFAMILY PROTEIN"/>
    <property type="match status" value="1"/>
</dbReference>
<name>A0A2G5DIJ4_AQUCA</name>